<sequence>MVTRDKESASLSKLLDVLDRLRVECPWDRKQTFDSMKSLTIEEVYELVDAIGEENPDDIKKELGDVLLHIVFYAKMGDEKNWFNFADVVDSLVEKLIFRHPHIFSDTVVEGEEQVLQNWEKLKLKEKGGNKRVLEGVPKSLPPLIKASRIQEKARNVGFDWDKKEDVWEKVHEELQEVQVEMDHKNQKALEGEFGDLLFSVINAARLYGVDPNLALEKTNKKFITRFNYIENSAINSNKELSDMSLEEMDVLWNEAKNKA</sequence>
<proteinExistence type="predicted"/>
<dbReference type="EC" id="3.6.1.9" evidence="1"/>
<evidence type="ECO:0000313" key="1">
    <source>
        <dbReference type="EMBL" id="QZE15639.1"/>
    </source>
</evidence>
<reference evidence="1" key="1">
    <citation type="submission" date="2021-08" db="EMBL/GenBank/DDBJ databases">
        <title>Novel anaerobic bacterium isolated from sea squirt in East Sea, Republic of Korea.</title>
        <authorList>
            <person name="Nguyen T.H."/>
            <person name="Li Z."/>
            <person name="Lee Y.-J."/>
            <person name="Ko J."/>
            <person name="Kim S.-G."/>
        </authorList>
    </citation>
    <scope>NUCLEOTIDE SEQUENCE</scope>
    <source>
        <strain evidence="1">KCTC 25031</strain>
    </source>
</reference>
<keyword evidence="1" id="KW-0378">Hydrolase</keyword>
<keyword evidence="2" id="KW-1185">Reference proteome</keyword>
<evidence type="ECO:0000313" key="2">
    <source>
        <dbReference type="Proteomes" id="UP000826212"/>
    </source>
</evidence>
<dbReference type="EMBL" id="CP081303">
    <property type="protein sequence ID" value="QZE15639.1"/>
    <property type="molecule type" value="Genomic_DNA"/>
</dbReference>
<name>A0AC61NRB6_9BACT</name>
<dbReference type="Proteomes" id="UP000826212">
    <property type="component" value="Chromosome"/>
</dbReference>
<accession>A0AC61NRB6</accession>
<protein>
    <submittedName>
        <fullName evidence="1">Nucleoside triphosphate pyrophosphohydrolase</fullName>
        <ecNumber evidence="1">3.6.1.9</ecNumber>
    </submittedName>
</protein>
<gene>
    <name evidence="1" type="primary">mazG</name>
    <name evidence="1" type="ORF">K4L44_07345</name>
</gene>
<organism evidence="1 2">
    <name type="scientific">Halosquirtibacter laminarini</name>
    <dbReference type="NCBI Taxonomy" id="3374600"/>
    <lineage>
        <taxon>Bacteria</taxon>
        <taxon>Pseudomonadati</taxon>
        <taxon>Bacteroidota</taxon>
        <taxon>Bacteroidia</taxon>
        <taxon>Marinilabiliales</taxon>
        <taxon>Prolixibacteraceae</taxon>
        <taxon>Halosquirtibacter</taxon>
    </lineage>
</organism>